<dbReference type="EMBL" id="BMDD01000001">
    <property type="protein sequence ID" value="GGH72630.1"/>
    <property type="molecule type" value="Genomic_DNA"/>
</dbReference>
<sequence length="128" mass="13933">MKRPGIAGWIILALAAVGILQLITNPSITWLIPIGIIAVVAILYFVLPKARRSGGYRTPDGKRPKIKPSARTQEKMARMSSSGSSKPSAPRGGKAPAPSKNSKKKKNYPFQVIEGRKSKDDEDVPKFH</sequence>
<gene>
    <name evidence="3" type="ORF">GCM10007362_10930</name>
</gene>
<feature type="transmembrane region" description="Helical" evidence="2">
    <location>
        <begin position="30"/>
        <end position="47"/>
    </location>
</feature>
<evidence type="ECO:0000313" key="3">
    <source>
        <dbReference type="EMBL" id="GGH72630.1"/>
    </source>
</evidence>
<reference evidence="4" key="1">
    <citation type="journal article" date="2019" name="Int. J. Syst. Evol. Microbiol.">
        <title>The Global Catalogue of Microorganisms (GCM) 10K type strain sequencing project: providing services to taxonomists for standard genome sequencing and annotation.</title>
        <authorList>
            <consortium name="The Broad Institute Genomics Platform"/>
            <consortium name="The Broad Institute Genome Sequencing Center for Infectious Disease"/>
            <person name="Wu L."/>
            <person name="Ma J."/>
        </authorList>
    </citation>
    <scope>NUCLEOTIDE SEQUENCE [LARGE SCALE GENOMIC DNA]</scope>
    <source>
        <strain evidence="4">CCM 8702</strain>
    </source>
</reference>
<evidence type="ECO:0000313" key="4">
    <source>
        <dbReference type="Proteomes" id="UP000605427"/>
    </source>
</evidence>
<proteinExistence type="predicted"/>
<keyword evidence="2" id="KW-0812">Transmembrane</keyword>
<organism evidence="3 4">
    <name type="scientific">Saccharibacillus endophyticus</name>
    <dbReference type="NCBI Taxonomy" id="2060666"/>
    <lineage>
        <taxon>Bacteria</taxon>
        <taxon>Bacillati</taxon>
        <taxon>Bacillota</taxon>
        <taxon>Bacilli</taxon>
        <taxon>Bacillales</taxon>
        <taxon>Paenibacillaceae</taxon>
        <taxon>Saccharibacillus</taxon>
    </lineage>
</organism>
<keyword evidence="4" id="KW-1185">Reference proteome</keyword>
<feature type="compositionally biased region" description="Basic and acidic residues" evidence="1">
    <location>
        <begin position="114"/>
        <end position="128"/>
    </location>
</feature>
<evidence type="ECO:0000256" key="1">
    <source>
        <dbReference type="SAM" id="MobiDB-lite"/>
    </source>
</evidence>
<dbReference type="Proteomes" id="UP000605427">
    <property type="component" value="Unassembled WGS sequence"/>
</dbReference>
<accession>A0ABQ1ZNL8</accession>
<name>A0ABQ1ZNL8_9BACL</name>
<evidence type="ECO:0008006" key="5">
    <source>
        <dbReference type="Google" id="ProtNLM"/>
    </source>
</evidence>
<comment type="caution">
    <text evidence="3">The sequence shown here is derived from an EMBL/GenBank/DDBJ whole genome shotgun (WGS) entry which is preliminary data.</text>
</comment>
<feature type="transmembrane region" description="Helical" evidence="2">
    <location>
        <begin position="7"/>
        <end position="24"/>
    </location>
</feature>
<feature type="region of interest" description="Disordered" evidence="1">
    <location>
        <begin position="52"/>
        <end position="128"/>
    </location>
</feature>
<dbReference type="RefSeq" id="WP_172240149.1">
    <property type="nucleotide sequence ID" value="NZ_BMDD01000001.1"/>
</dbReference>
<keyword evidence="2" id="KW-0472">Membrane</keyword>
<keyword evidence="2" id="KW-1133">Transmembrane helix</keyword>
<feature type="compositionally biased region" description="Low complexity" evidence="1">
    <location>
        <begin position="78"/>
        <end position="100"/>
    </location>
</feature>
<evidence type="ECO:0000256" key="2">
    <source>
        <dbReference type="SAM" id="Phobius"/>
    </source>
</evidence>
<protein>
    <recommendedName>
        <fullName evidence="5">DUF2207 domain-containing protein</fullName>
    </recommendedName>
</protein>